<dbReference type="InterPro" id="IPR001387">
    <property type="entry name" value="Cro/C1-type_HTH"/>
</dbReference>
<gene>
    <name evidence="2" type="ORF">EMO92_11355</name>
</gene>
<dbReference type="SMART" id="SM00530">
    <property type="entry name" value="HTH_XRE"/>
    <property type="match status" value="1"/>
</dbReference>
<dbReference type="InterPro" id="IPR010982">
    <property type="entry name" value="Lambda_DNA-bd_dom_sf"/>
</dbReference>
<proteinExistence type="predicted"/>
<dbReference type="Gene3D" id="1.10.260.40">
    <property type="entry name" value="lambda repressor-like DNA-binding domains"/>
    <property type="match status" value="1"/>
</dbReference>
<dbReference type="CDD" id="cd00093">
    <property type="entry name" value="HTH_XRE"/>
    <property type="match status" value="1"/>
</dbReference>
<evidence type="ECO:0000259" key="1">
    <source>
        <dbReference type="PROSITE" id="PS50943"/>
    </source>
</evidence>
<dbReference type="SUPFAM" id="SSF47413">
    <property type="entry name" value="lambda repressor-like DNA-binding domains"/>
    <property type="match status" value="1"/>
</dbReference>
<comment type="caution">
    <text evidence="2">The sequence shown here is derived from an EMBL/GenBank/DDBJ whole genome shotgun (WGS) entry which is preliminary data.</text>
</comment>
<protein>
    <submittedName>
        <fullName evidence="2">XRE family transcriptional regulator</fullName>
    </submittedName>
</protein>
<sequence length="86" mass="9785">MRLLEYSDSIWLTEHKRGESMGLKQLRQRAGLTQVKLAKLTGIAQTTLSGYETGRYDVHSMTLDNALRLSRALECRPDELTDGYPE</sequence>
<dbReference type="AlphaFoldDB" id="A0A5J5DYV6"/>
<organism evidence="2 3">
    <name type="scientific">Bifidobacterium reuteri</name>
    <dbReference type="NCBI Taxonomy" id="983706"/>
    <lineage>
        <taxon>Bacteria</taxon>
        <taxon>Bacillati</taxon>
        <taxon>Actinomycetota</taxon>
        <taxon>Actinomycetes</taxon>
        <taxon>Bifidobacteriales</taxon>
        <taxon>Bifidobacteriaceae</taxon>
        <taxon>Bifidobacterium</taxon>
    </lineage>
</organism>
<dbReference type="PROSITE" id="PS50943">
    <property type="entry name" value="HTH_CROC1"/>
    <property type="match status" value="1"/>
</dbReference>
<evidence type="ECO:0000313" key="2">
    <source>
        <dbReference type="EMBL" id="KAA8821902.1"/>
    </source>
</evidence>
<reference evidence="2 3" key="1">
    <citation type="journal article" date="2019" name="Syst. Appl. Microbiol.">
        <title>Characterization of Bifidobacterium species in feaces of the Egyptian fruit bat: Description of B. vespertilionis sp. nov. and B. rousetti sp. nov.</title>
        <authorList>
            <person name="Modesto M."/>
            <person name="Satti M."/>
            <person name="Watanabe K."/>
            <person name="Puglisi E."/>
            <person name="Morelli L."/>
            <person name="Huang C.-H."/>
            <person name="Liou J.-S."/>
            <person name="Miyashita M."/>
            <person name="Tamura T."/>
            <person name="Saito S."/>
            <person name="Mori K."/>
            <person name="Huang L."/>
            <person name="Sciavilla P."/>
            <person name="Sandri C."/>
            <person name="Spiezio C."/>
            <person name="Vitali F."/>
            <person name="Cavalieri D."/>
            <person name="Perpetuini G."/>
            <person name="Tofalo R."/>
            <person name="Bonetti A."/>
            <person name="Arita M."/>
            <person name="Mattarelli P."/>
        </authorList>
    </citation>
    <scope>NUCLEOTIDE SEQUENCE [LARGE SCALE GENOMIC DNA]</scope>
    <source>
        <strain evidence="2 3">RST19</strain>
    </source>
</reference>
<dbReference type="Pfam" id="PF01381">
    <property type="entry name" value="HTH_3"/>
    <property type="match status" value="1"/>
</dbReference>
<accession>A0A5J5DYV6</accession>
<dbReference type="Proteomes" id="UP000326251">
    <property type="component" value="Unassembled WGS sequence"/>
</dbReference>
<feature type="domain" description="HTH cro/C1-type" evidence="1">
    <location>
        <begin position="23"/>
        <end position="80"/>
    </location>
</feature>
<dbReference type="RefSeq" id="WP_140490774.1">
    <property type="nucleotide sequence ID" value="NZ_RZUG01000045.1"/>
</dbReference>
<dbReference type="EMBL" id="RZUG01000045">
    <property type="protein sequence ID" value="KAA8821902.1"/>
    <property type="molecule type" value="Genomic_DNA"/>
</dbReference>
<name>A0A5J5DYV6_9BIFI</name>
<evidence type="ECO:0000313" key="3">
    <source>
        <dbReference type="Proteomes" id="UP000326251"/>
    </source>
</evidence>
<dbReference type="GO" id="GO:0003677">
    <property type="term" value="F:DNA binding"/>
    <property type="evidence" value="ECO:0007669"/>
    <property type="project" value="InterPro"/>
</dbReference>